<sequence length="709" mass="78384">MSASSRADNQPGVIAMEKDTSTSLPVPTLAESQRDTTSQTQMNDADAKDDNTDEERERRAKSSSPLSQFDEDARAEREQLGSDFDELGYVGEVYEDMSIDDDEDEGEAQEELADQVSETTIQPPATPSQPGLRFAGNDRSGDINRGMDEDERGPGKNDINHENELEYDDDDDADERQSSVTSSTIPLTSLDDSPNQRQRAADDHVETERHSSAFHLEATSSSEAVGNIAGPLAESGTLSSIAEAGGTPLDTETGSMPHDDDGSDLTEDDVDDDEEDEEVGEHDDDNPEDEEDNENDGNEEIGEDDEDEEEAAEEDEENAEEHHVVASTRQNQTYPNQQEKEARRTSLSPSLSPPSSVISLPRHNEERKQTASNSKINGTTSSYHQNTTSGPTSGNEAKSPSKTLKLTLKLSMSPPNAARQEGSIEMLNGGDKDDQEAEGKQNIVPVKKNPTPTSHGRKPSIFGSSTMEDEQQQDEAEPEDGELSEEEEDAVKTEKKEETGVASGSKAVMVEEETAGDSEAEERPPSTLSSAPSQPTLEALAALLKIEIKFAALRDQLYIERMNEITKEEEMVVNGTHRSLVYLHNILEARHDNLLRLADLRQKEFEIEAVKVRDYDKKMCFSWWNDSKIQLVKHEYESNARKRRRIEKDKHDFDMPKPVPKPLPPKNVTAQDRQARAFDWNAGPAITPLHTQEISNDLLAMGVSLHADP</sequence>
<keyword evidence="2" id="KW-1185">Reference proteome</keyword>
<dbReference type="Proteomes" id="UP001241377">
    <property type="component" value="Unassembled WGS sequence"/>
</dbReference>
<comment type="caution">
    <text evidence="1">The sequence shown here is derived from an EMBL/GenBank/DDBJ whole genome shotgun (WGS) entry which is preliminary data.</text>
</comment>
<reference evidence="1" key="1">
    <citation type="submission" date="2023-04" db="EMBL/GenBank/DDBJ databases">
        <title>Draft Genome sequencing of Naganishia species isolated from polar environments using Oxford Nanopore Technology.</title>
        <authorList>
            <person name="Leo P."/>
            <person name="Venkateswaran K."/>
        </authorList>
    </citation>
    <scope>NUCLEOTIDE SEQUENCE</scope>
    <source>
        <strain evidence="1">MNA-CCFEE 5261</strain>
    </source>
</reference>
<evidence type="ECO:0000313" key="1">
    <source>
        <dbReference type="EMBL" id="KAJ9109862.1"/>
    </source>
</evidence>
<organism evidence="1 2">
    <name type="scientific">Naganishia cerealis</name>
    <dbReference type="NCBI Taxonomy" id="610337"/>
    <lineage>
        <taxon>Eukaryota</taxon>
        <taxon>Fungi</taxon>
        <taxon>Dikarya</taxon>
        <taxon>Basidiomycota</taxon>
        <taxon>Agaricomycotina</taxon>
        <taxon>Tremellomycetes</taxon>
        <taxon>Filobasidiales</taxon>
        <taxon>Filobasidiaceae</taxon>
        <taxon>Naganishia</taxon>
    </lineage>
</organism>
<proteinExistence type="predicted"/>
<name>A0ACC2WH40_9TREE</name>
<evidence type="ECO:0000313" key="2">
    <source>
        <dbReference type="Proteomes" id="UP001241377"/>
    </source>
</evidence>
<protein>
    <submittedName>
        <fullName evidence="1">Uncharacterized protein</fullName>
    </submittedName>
</protein>
<dbReference type="EMBL" id="JASBWR010000015">
    <property type="protein sequence ID" value="KAJ9109862.1"/>
    <property type="molecule type" value="Genomic_DNA"/>
</dbReference>
<gene>
    <name evidence="1" type="ORF">QFC19_001841</name>
</gene>
<accession>A0ACC2WH40</accession>